<feature type="signal peptide" evidence="2">
    <location>
        <begin position="1"/>
        <end position="20"/>
    </location>
</feature>
<feature type="region of interest" description="Disordered" evidence="1">
    <location>
        <begin position="90"/>
        <end position="112"/>
    </location>
</feature>
<feature type="chain" id="PRO_5029835715" evidence="2">
    <location>
        <begin position="21"/>
        <end position="112"/>
    </location>
</feature>
<reference evidence="3 4" key="1">
    <citation type="submission" date="2019-09" db="EMBL/GenBank/DDBJ databases">
        <title>Bird 10,000 Genomes (B10K) Project - Family phase.</title>
        <authorList>
            <person name="Zhang G."/>
        </authorList>
    </citation>
    <scope>NUCLEOTIDE SEQUENCE [LARGE SCALE GENOMIC DNA]</scope>
    <source>
        <strain evidence="3">OUT-0049</strain>
        <tissue evidence="3">Muscle</tissue>
    </source>
</reference>
<dbReference type="EMBL" id="VZUF01139831">
    <property type="protein sequence ID" value="NXV58060.1"/>
    <property type="molecule type" value="Genomic_DNA"/>
</dbReference>
<feature type="non-terminal residue" evidence="3">
    <location>
        <position position="1"/>
    </location>
</feature>
<gene>
    <name evidence="3" type="primary">Slc12a6_1</name>
    <name evidence="3" type="ORF">MOLATE_R18090</name>
</gene>
<protein>
    <submittedName>
        <fullName evidence="3">S12A6 protein</fullName>
    </submittedName>
</protein>
<evidence type="ECO:0000256" key="2">
    <source>
        <dbReference type="SAM" id="SignalP"/>
    </source>
</evidence>
<keyword evidence="2" id="KW-0732">Signal</keyword>
<organism evidence="3 4">
    <name type="scientific">Molothrus ater</name>
    <name type="common">Brown-headed cowbird</name>
    <dbReference type="NCBI Taxonomy" id="84834"/>
    <lineage>
        <taxon>Eukaryota</taxon>
        <taxon>Metazoa</taxon>
        <taxon>Chordata</taxon>
        <taxon>Craniata</taxon>
        <taxon>Vertebrata</taxon>
        <taxon>Euteleostomi</taxon>
        <taxon>Archelosauria</taxon>
        <taxon>Archosauria</taxon>
        <taxon>Dinosauria</taxon>
        <taxon>Saurischia</taxon>
        <taxon>Theropoda</taxon>
        <taxon>Coelurosauria</taxon>
        <taxon>Aves</taxon>
        <taxon>Neognathae</taxon>
        <taxon>Neoaves</taxon>
        <taxon>Telluraves</taxon>
        <taxon>Australaves</taxon>
        <taxon>Passeriformes</taxon>
        <taxon>Passeroidea</taxon>
        <taxon>Icteridae</taxon>
        <taxon>Molothrus</taxon>
    </lineage>
</organism>
<comment type="caution">
    <text evidence="3">The sequence shown here is derived from an EMBL/GenBank/DDBJ whole genome shotgun (WGS) entry which is preliminary data.</text>
</comment>
<name>A0A7L3V134_MOLAT</name>
<keyword evidence="4" id="KW-1185">Reference proteome</keyword>
<evidence type="ECO:0000313" key="3">
    <source>
        <dbReference type="EMBL" id="NXV58060.1"/>
    </source>
</evidence>
<proteinExistence type="predicted"/>
<sequence>GFFWGFWGFFGILGSHPYLSQVWRGCPLRLFTVALLEDNSERLRRLLEAVVRRRGLPAQVHVVELHDGAVSDYTYERTLMMEQRSQMLRQLRRAQGGPAPSQPPSAAEEEEG</sequence>
<evidence type="ECO:0000256" key="1">
    <source>
        <dbReference type="SAM" id="MobiDB-lite"/>
    </source>
</evidence>
<dbReference type="AlphaFoldDB" id="A0A7L3V134"/>
<accession>A0A7L3V134</accession>
<evidence type="ECO:0000313" key="4">
    <source>
        <dbReference type="Proteomes" id="UP000553862"/>
    </source>
</evidence>
<feature type="non-terminal residue" evidence="3">
    <location>
        <position position="112"/>
    </location>
</feature>
<dbReference type="Proteomes" id="UP000553862">
    <property type="component" value="Unassembled WGS sequence"/>
</dbReference>